<organism evidence="3 4">
    <name type="scientific">Thalassoglobus polymorphus</name>
    <dbReference type="NCBI Taxonomy" id="2527994"/>
    <lineage>
        <taxon>Bacteria</taxon>
        <taxon>Pseudomonadati</taxon>
        <taxon>Planctomycetota</taxon>
        <taxon>Planctomycetia</taxon>
        <taxon>Planctomycetales</taxon>
        <taxon>Planctomycetaceae</taxon>
        <taxon>Thalassoglobus</taxon>
    </lineage>
</organism>
<feature type="compositionally biased region" description="Low complexity" evidence="1">
    <location>
        <begin position="260"/>
        <end position="270"/>
    </location>
</feature>
<evidence type="ECO:0000256" key="1">
    <source>
        <dbReference type="SAM" id="MobiDB-lite"/>
    </source>
</evidence>
<keyword evidence="4" id="KW-1185">Reference proteome</keyword>
<evidence type="ECO:0000313" key="3">
    <source>
        <dbReference type="EMBL" id="QDT32466.1"/>
    </source>
</evidence>
<feature type="compositionally biased region" description="Polar residues" evidence="1">
    <location>
        <begin position="271"/>
        <end position="286"/>
    </location>
</feature>
<dbReference type="AlphaFoldDB" id="A0A517QLG3"/>
<evidence type="ECO:0000259" key="2">
    <source>
        <dbReference type="PROSITE" id="PS51782"/>
    </source>
</evidence>
<dbReference type="InterPro" id="IPR018392">
    <property type="entry name" value="LysM"/>
</dbReference>
<gene>
    <name evidence="3" type="ORF">Mal48_17120</name>
</gene>
<dbReference type="Gene3D" id="3.10.350.10">
    <property type="entry name" value="LysM domain"/>
    <property type="match status" value="2"/>
</dbReference>
<dbReference type="SMART" id="SM00257">
    <property type="entry name" value="LysM"/>
    <property type="match status" value="2"/>
</dbReference>
<dbReference type="InterPro" id="IPR036779">
    <property type="entry name" value="LysM_dom_sf"/>
</dbReference>
<feature type="region of interest" description="Disordered" evidence="1">
    <location>
        <begin position="196"/>
        <end position="286"/>
    </location>
</feature>
<sequence>MFSRNHDSHRFIRVALVLTIFISQDCLTGAAIAQDSATPAESPKWSLPKKVEEPALLKSTPQKSTQVDVATGLFDTKVQAAPLQSNEENPPSFPRQNFDGVEELDAPPTLEMNSRLLNPRQIQAAEITQPTNPTPQPRTALTVPIQTAPVQTTPVAPVQTEQGQAPASTVHRDPFLKQTGNSGTSAQGAETAFGADLEIPPLGNEPAPPSFPSDSAPRMAPPEASIFPANPVESKPAATPPPVQSFEIESVETLKPSPAPQLSQPAPFSPTTEIPETTPNVPNPSNSMNTAQAVPKKQVYNPPANELVIQNKQPSDATNQIAQETVHEVQRGENYWTISRQHFGTARYFAALAEYNKHRIPRPDRMKPGMFVLVPDSKVLDQRYPKMAGIVDAQPSPESLLAPGFFIQDGQPLYRIGKGDTLTDIAENHLGRTARWSQIVGMNRDLLKDGNTLKIGMVLRLPHDASQVVLAPSGETIR</sequence>
<dbReference type="OrthoDB" id="9800780at2"/>
<evidence type="ECO:0000313" key="4">
    <source>
        <dbReference type="Proteomes" id="UP000315724"/>
    </source>
</evidence>
<dbReference type="Pfam" id="PF01476">
    <property type="entry name" value="LysM"/>
    <property type="match status" value="2"/>
</dbReference>
<dbReference type="EMBL" id="CP036267">
    <property type="protein sequence ID" value="QDT32466.1"/>
    <property type="molecule type" value="Genomic_DNA"/>
</dbReference>
<dbReference type="CDD" id="cd00118">
    <property type="entry name" value="LysM"/>
    <property type="match status" value="1"/>
</dbReference>
<proteinExistence type="predicted"/>
<dbReference type="RefSeq" id="WP_145197745.1">
    <property type="nucleotide sequence ID" value="NZ_CP036267.1"/>
</dbReference>
<name>A0A517QLG3_9PLAN</name>
<feature type="domain" description="LysM" evidence="2">
    <location>
        <begin position="325"/>
        <end position="374"/>
    </location>
</feature>
<accession>A0A517QLG3</accession>
<dbReference type="PROSITE" id="PS51782">
    <property type="entry name" value="LYSM"/>
    <property type="match status" value="1"/>
</dbReference>
<dbReference type="Proteomes" id="UP000315724">
    <property type="component" value="Chromosome"/>
</dbReference>
<reference evidence="3 4" key="1">
    <citation type="submission" date="2019-02" db="EMBL/GenBank/DDBJ databases">
        <title>Deep-cultivation of Planctomycetes and their phenomic and genomic characterization uncovers novel biology.</title>
        <authorList>
            <person name="Wiegand S."/>
            <person name="Jogler M."/>
            <person name="Boedeker C."/>
            <person name="Pinto D."/>
            <person name="Vollmers J."/>
            <person name="Rivas-Marin E."/>
            <person name="Kohn T."/>
            <person name="Peeters S.H."/>
            <person name="Heuer A."/>
            <person name="Rast P."/>
            <person name="Oberbeckmann S."/>
            <person name="Bunk B."/>
            <person name="Jeske O."/>
            <person name="Meyerdierks A."/>
            <person name="Storesund J.E."/>
            <person name="Kallscheuer N."/>
            <person name="Luecker S."/>
            <person name="Lage O.M."/>
            <person name="Pohl T."/>
            <person name="Merkel B.J."/>
            <person name="Hornburger P."/>
            <person name="Mueller R.-W."/>
            <person name="Bruemmer F."/>
            <person name="Labrenz M."/>
            <person name="Spormann A.M."/>
            <person name="Op den Camp H."/>
            <person name="Overmann J."/>
            <person name="Amann R."/>
            <person name="Jetten M.S.M."/>
            <person name="Mascher T."/>
            <person name="Medema M.H."/>
            <person name="Devos D.P."/>
            <person name="Kaster A.-K."/>
            <person name="Ovreas L."/>
            <person name="Rohde M."/>
            <person name="Galperin M.Y."/>
            <person name="Jogler C."/>
        </authorList>
    </citation>
    <scope>NUCLEOTIDE SEQUENCE [LARGE SCALE GENOMIC DNA]</scope>
    <source>
        <strain evidence="3 4">Mal48</strain>
    </source>
</reference>
<dbReference type="KEGG" id="tpol:Mal48_17120"/>
<protein>
    <submittedName>
        <fullName evidence="3">LysM domain/BON superfamily protein</fullName>
    </submittedName>
</protein>